<dbReference type="PANTHER" id="PTHR31735">
    <property type="entry name" value="VACUOLAR MEMBRANE PROTEIN YPL162C"/>
    <property type="match status" value="1"/>
</dbReference>
<proteinExistence type="predicted"/>
<feature type="transmembrane region" description="Helical" evidence="2">
    <location>
        <begin position="7"/>
        <end position="29"/>
    </location>
</feature>
<keyword evidence="2" id="KW-0812">Transmembrane</keyword>
<feature type="region of interest" description="Disordered" evidence="1">
    <location>
        <begin position="180"/>
        <end position="210"/>
    </location>
</feature>
<dbReference type="EMBL" id="JAODUO010000154">
    <property type="protein sequence ID" value="KAK2187781.1"/>
    <property type="molecule type" value="Genomic_DNA"/>
</dbReference>
<keyword evidence="2" id="KW-0472">Membrane</keyword>
<dbReference type="InterPro" id="IPR022127">
    <property type="entry name" value="STIMATE/YPL162C"/>
</dbReference>
<reference evidence="3" key="1">
    <citation type="journal article" date="2023" name="Mol. Biol. Evol.">
        <title>Third-Generation Sequencing Reveals the Adaptive Role of the Epigenome in Three Deep-Sea Polychaetes.</title>
        <authorList>
            <person name="Perez M."/>
            <person name="Aroh O."/>
            <person name="Sun Y."/>
            <person name="Lan Y."/>
            <person name="Juniper S.K."/>
            <person name="Young C.R."/>
            <person name="Angers B."/>
            <person name="Qian P.Y."/>
        </authorList>
    </citation>
    <scope>NUCLEOTIDE SEQUENCE</scope>
    <source>
        <strain evidence="3">R07B-5</strain>
    </source>
</reference>
<keyword evidence="4" id="KW-1185">Reference proteome</keyword>
<comment type="caution">
    <text evidence="3">The sequence shown here is derived from an EMBL/GenBank/DDBJ whole genome shotgun (WGS) entry which is preliminary data.</text>
</comment>
<evidence type="ECO:0000256" key="2">
    <source>
        <dbReference type="SAM" id="Phobius"/>
    </source>
</evidence>
<dbReference type="GO" id="GO:0016020">
    <property type="term" value="C:membrane"/>
    <property type="evidence" value="ECO:0007669"/>
    <property type="project" value="TreeGrafter"/>
</dbReference>
<feature type="transmembrane region" description="Helical" evidence="2">
    <location>
        <begin position="103"/>
        <end position="122"/>
    </location>
</feature>
<organism evidence="3 4">
    <name type="scientific">Ridgeia piscesae</name>
    <name type="common">Tubeworm</name>
    <dbReference type="NCBI Taxonomy" id="27915"/>
    <lineage>
        <taxon>Eukaryota</taxon>
        <taxon>Metazoa</taxon>
        <taxon>Spiralia</taxon>
        <taxon>Lophotrochozoa</taxon>
        <taxon>Annelida</taxon>
        <taxon>Polychaeta</taxon>
        <taxon>Sedentaria</taxon>
        <taxon>Canalipalpata</taxon>
        <taxon>Sabellida</taxon>
        <taxon>Siboglinidae</taxon>
        <taxon>Ridgeia</taxon>
    </lineage>
</organism>
<keyword evidence="2" id="KW-1133">Transmembrane helix</keyword>
<feature type="transmembrane region" description="Helical" evidence="2">
    <location>
        <begin position="58"/>
        <end position="82"/>
    </location>
</feature>
<dbReference type="Pfam" id="PF12400">
    <property type="entry name" value="STIMATE"/>
    <property type="match status" value="1"/>
</dbReference>
<evidence type="ECO:0000313" key="3">
    <source>
        <dbReference type="EMBL" id="KAK2187781.1"/>
    </source>
</evidence>
<name>A0AAD9P4C0_RIDPI</name>
<protein>
    <recommendedName>
        <fullName evidence="5">Store-operated calcium entry regulator STIMATE</fullName>
    </recommendedName>
</protein>
<dbReference type="Proteomes" id="UP001209878">
    <property type="component" value="Unassembled WGS sequence"/>
</dbReference>
<dbReference type="AlphaFoldDB" id="A0AAD9P4C0"/>
<gene>
    <name evidence="3" type="ORF">NP493_154g02000</name>
</gene>
<accession>A0AAD9P4C0</accession>
<sequence length="210" mass="24177">MFVGDPCTWYIVSFLLDSTVGLLVIYVGLRISQVIVVKKGWNHLRLGEYGDPPQATAWFGQCVIYIIVMFVEKFLMSLLVLFDFWKKVRQLIMSPIRSPKLELVIVMFIVPFVVNAFIFWVVDNFLKRQIRTSTPLSHPTDNCSSLRYIRADDTVSFYRRPASDTDSDILMATDDDVDTRQQEHSDELLTPEPSSEQTSDRYRLLGPAIT</sequence>
<evidence type="ECO:0008006" key="5">
    <source>
        <dbReference type="Google" id="ProtNLM"/>
    </source>
</evidence>
<dbReference type="PANTHER" id="PTHR31735:SF1">
    <property type="entry name" value="VACUOLAR MEMBRANE PROTEIN YPL162C"/>
    <property type="match status" value="1"/>
</dbReference>
<evidence type="ECO:0000313" key="4">
    <source>
        <dbReference type="Proteomes" id="UP001209878"/>
    </source>
</evidence>
<evidence type="ECO:0000256" key="1">
    <source>
        <dbReference type="SAM" id="MobiDB-lite"/>
    </source>
</evidence>